<dbReference type="InterPro" id="IPR050796">
    <property type="entry name" value="SCF_F-box_component"/>
</dbReference>
<dbReference type="Pfam" id="PF07734">
    <property type="entry name" value="FBA_1"/>
    <property type="match status" value="1"/>
</dbReference>
<dbReference type="InterPro" id="IPR017451">
    <property type="entry name" value="F-box-assoc_interact_dom"/>
</dbReference>
<dbReference type="InterPro" id="IPR006527">
    <property type="entry name" value="F-box-assoc_dom_typ1"/>
</dbReference>
<protein>
    <submittedName>
        <fullName evidence="2">Putative F-box associated interaction domain-containing protein</fullName>
    </submittedName>
</protein>
<dbReference type="Proteomes" id="UP000265566">
    <property type="component" value="Chromosome 5"/>
</dbReference>
<organism evidence="2">
    <name type="scientific">Medicago truncatula</name>
    <name type="common">Barrel medic</name>
    <name type="synonym">Medicago tribuloides</name>
    <dbReference type="NCBI Taxonomy" id="3880"/>
    <lineage>
        <taxon>Eukaryota</taxon>
        <taxon>Viridiplantae</taxon>
        <taxon>Streptophyta</taxon>
        <taxon>Embryophyta</taxon>
        <taxon>Tracheophyta</taxon>
        <taxon>Spermatophyta</taxon>
        <taxon>Magnoliopsida</taxon>
        <taxon>eudicotyledons</taxon>
        <taxon>Gunneridae</taxon>
        <taxon>Pentapetalae</taxon>
        <taxon>rosids</taxon>
        <taxon>fabids</taxon>
        <taxon>Fabales</taxon>
        <taxon>Fabaceae</taxon>
        <taxon>Papilionoideae</taxon>
        <taxon>50 kb inversion clade</taxon>
        <taxon>NPAAA clade</taxon>
        <taxon>Hologalegina</taxon>
        <taxon>IRL clade</taxon>
        <taxon>Trifolieae</taxon>
        <taxon>Medicago</taxon>
    </lineage>
</organism>
<accession>A0A396HS42</accession>
<reference evidence="2" key="1">
    <citation type="journal article" date="2018" name="Nat. Plants">
        <title>Whole-genome landscape of Medicago truncatula symbiotic genes.</title>
        <authorList>
            <person name="Pecrix Y."/>
            <person name="Gamas P."/>
            <person name="Carrere S."/>
        </authorList>
    </citation>
    <scope>NUCLEOTIDE SEQUENCE</scope>
    <source>
        <tissue evidence="2">Leaves</tissue>
    </source>
</reference>
<dbReference type="NCBIfam" id="TIGR01640">
    <property type="entry name" value="F_box_assoc_1"/>
    <property type="match status" value="1"/>
</dbReference>
<evidence type="ECO:0000313" key="2">
    <source>
        <dbReference type="EMBL" id="RHN56176.1"/>
    </source>
</evidence>
<dbReference type="AlphaFoldDB" id="A0A396HS42"/>
<dbReference type="PANTHER" id="PTHR31672:SF13">
    <property type="entry name" value="F-BOX PROTEIN CPR30-LIKE"/>
    <property type="match status" value="1"/>
</dbReference>
<dbReference type="EMBL" id="PSQE01000005">
    <property type="protein sequence ID" value="RHN56176.1"/>
    <property type="molecule type" value="Genomic_DNA"/>
</dbReference>
<comment type="caution">
    <text evidence="2">The sequence shown here is derived from an EMBL/GenBank/DDBJ whole genome shotgun (WGS) entry which is preliminary data.</text>
</comment>
<dbReference type="Gramene" id="rna31537">
    <property type="protein sequence ID" value="RHN56176.1"/>
    <property type="gene ID" value="gene31537"/>
</dbReference>
<evidence type="ECO:0000259" key="1">
    <source>
        <dbReference type="Pfam" id="PF07734"/>
    </source>
</evidence>
<sequence>MNMVRNNFLSDNPSYHHNVSLVLVRDVPNRDIFKGVLYSFFGERFENRAKLNLPNPFQEGSEAPYRFHRFNILNLGDFNNFICVQCHLRHNSKWDARFALWNPTTDEFKVIPHSHNRFQPFGANASHDVMNFHSSSHVFGFGYDSCTDDYKMISYVTFSAPPFLECIGYEPLGDTPEPFWEIYSLKSNSWRKLDIVIPITQVFAGMEAKVYMNGMCHWCITINSDSDSYFEFESKLVSFDLNNEVFFTTPIPSDIYDGSPREERIWKQLVVLNGYIALITYEEQMTTCNISILSELSVKESWIKLFIVGPLHCVEEPFGMAKGKIIFKKKDREINWFDLRTQMIEELDIKGEYCDIAVYKEGLLPIGGINM</sequence>
<proteinExistence type="predicted"/>
<name>A0A396HS42_MEDTR</name>
<gene>
    <name evidence="2" type="ORF">MtrunA17_Chr5g0426631</name>
</gene>
<feature type="domain" description="F-box associated beta-propeller type 1" evidence="1">
    <location>
        <begin position="93"/>
        <end position="338"/>
    </location>
</feature>
<dbReference type="PANTHER" id="PTHR31672">
    <property type="entry name" value="BNACNNG10540D PROTEIN"/>
    <property type="match status" value="1"/>
</dbReference>